<organism evidence="1 2">
    <name type="scientific">Caulobacter phage Ccr32</name>
    <dbReference type="NCBI Taxonomy" id="1959738"/>
    <lineage>
        <taxon>Viruses</taxon>
        <taxon>Duplodnaviria</taxon>
        <taxon>Heunggongvirae</taxon>
        <taxon>Uroviricota</taxon>
        <taxon>Caudoviricetes</taxon>
        <taxon>Jeanschmidtviridae</taxon>
        <taxon>Shapirovirus</taxon>
        <taxon>Shapirovirus cbk</taxon>
    </lineage>
</organism>
<reference evidence="2" key="1">
    <citation type="journal article" date="2017" name="Curr. Microbiol.">
        <title>Genomic Diversity of Type B3 Bacteriophages of Caulobacter crescentus.</title>
        <authorList>
            <person name="Ash K.T."/>
            <person name="Drake K.M."/>
            <person name="Gibbs W.S."/>
            <person name="Ely B."/>
        </authorList>
    </citation>
    <scope>NUCLEOTIDE SEQUENCE [LARGE SCALE GENOMIC DNA]</scope>
</reference>
<dbReference type="EMBL" id="KY555146">
    <property type="protein sequence ID" value="ARB15196.1"/>
    <property type="molecule type" value="Genomic_DNA"/>
</dbReference>
<dbReference type="Proteomes" id="UP000222485">
    <property type="component" value="Genome"/>
</dbReference>
<protein>
    <submittedName>
        <fullName evidence="1">Uncharacterized protein</fullName>
    </submittedName>
</protein>
<gene>
    <name evidence="1" type="ORF">Ccr32_gp278</name>
</gene>
<evidence type="ECO:0000313" key="1">
    <source>
        <dbReference type="EMBL" id="ARB15196.1"/>
    </source>
</evidence>
<name>A0A1V0EE87_9CAUD</name>
<evidence type="ECO:0000313" key="2">
    <source>
        <dbReference type="Proteomes" id="UP000222485"/>
    </source>
</evidence>
<proteinExistence type="predicted"/>
<sequence length="75" mass="8719">MSGGLHMRRIDHPPGHELHGVTEREFEWFGKSYHVRKESGAVRVWVRKKRGSHYRFLSRDSVIAACVRQASGLFQ</sequence>
<accession>A0A1V0EE87</accession>